<sequence>MTMRETLFGLSIRKSDPRYATYPFMDLVEEAIKFFSTCLGPFCWERSNANCNSKIDASKWQIDIPNLFFYGIRCFCPTVAVTGGNNIEMRWQKGLLRGRLVELIGLAVRSRITEMRRLIIAGDEGTSACDLSLAASQVAFCVRKLQGICIYLCSFRLRSQRIEDTIMRYVEEDSGMNLDVMDGINRATDQYWYELDRAPGRHKPNWIQSTKFARRVDRLRQSDGYNGFDTTAF</sequence>
<accession>A0A3N4HM80</accession>
<organism evidence="1 2">
    <name type="scientific">Ascobolus immersus RN42</name>
    <dbReference type="NCBI Taxonomy" id="1160509"/>
    <lineage>
        <taxon>Eukaryota</taxon>
        <taxon>Fungi</taxon>
        <taxon>Dikarya</taxon>
        <taxon>Ascomycota</taxon>
        <taxon>Pezizomycotina</taxon>
        <taxon>Pezizomycetes</taxon>
        <taxon>Pezizales</taxon>
        <taxon>Ascobolaceae</taxon>
        <taxon>Ascobolus</taxon>
    </lineage>
</organism>
<gene>
    <name evidence="1" type="ORF">BJ508DRAFT_314042</name>
</gene>
<dbReference type="EMBL" id="ML119830">
    <property type="protein sequence ID" value="RPA73191.1"/>
    <property type="molecule type" value="Genomic_DNA"/>
</dbReference>
<reference evidence="1 2" key="1">
    <citation type="journal article" date="2018" name="Nat. Ecol. Evol.">
        <title>Pezizomycetes genomes reveal the molecular basis of ectomycorrhizal truffle lifestyle.</title>
        <authorList>
            <person name="Murat C."/>
            <person name="Payen T."/>
            <person name="Noel B."/>
            <person name="Kuo A."/>
            <person name="Morin E."/>
            <person name="Chen J."/>
            <person name="Kohler A."/>
            <person name="Krizsan K."/>
            <person name="Balestrini R."/>
            <person name="Da Silva C."/>
            <person name="Montanini B."/>
            <person name="Hainaut M."/>
            <person name="Levati E."/>
            <person name="Barry K.W."/>
            <person name="Belfiori B."/>
            <person name="Cichocki N."/>
            <person name="Clum A."/>
            <person name="Dockter R.B."/>
            <person name="Fauchery L."/>
            <person name="Guy J."/>
            <person name="Iotti M."/>
            <person name="Le Tacon F."/>
            <person name="Lindquist E.A."/>
            <person name="Lipzen A."/>
            <person name="Malagnac F."/>
            <person name="Mello A."/>
            <person name="Molinier V."/>
            <person name="Miyauchi S."/>
            <person name="Poulain J."/>
            <person name="Riccioni C."/>
            <person name="Rubini A."/>
            <person name="Sitrit Y."/>
            <person name="Splivallo R."/>
            <person name="Traeger S."/>
            <person name="Wang M."/>
            <person name="Zifcakova L."/>
            <person name="Wipf D."/>
            <person name="Zambonelli A."/>
            <person name="Paolocci F."/>
            <person name="Nowrousian M."/>
            <person name="Ottonello S."/>
            <person name="Baldrian P."/>
            <person name="Spatafora J.W."/>
            <person name="Henrissat B."/>
            <person name="Nagy L.G."/>
            <person name="Aury J.M."/>
            <person name="Wincker P."/>
            <person name="Grigoriev I.V."/>
            <person name="Bonfante P."/>
            <person name="Martin F.M."/>
        </authorList>
    </citation>
    <scope>NUCLEOTIDE SEQUENCE [LARGE SCALE GENOMIC DNA]</scope>
    <source>
        <strain evidence="1 2">RN42</strain>
    </source>
</reference>
<proteinExistence type="predicted"/>
<dbReference type="Proteomes" id="UP000275078">
    <property type="component" value="Unassembled WGS sequence"/>
</dbReference>
<dbReference type="AlphaFoldDB" id="A0A3N4HM80"/>
<keyword evidence="2" id="KW-1185">Reference proteome</keyword>
<name>A0A3N4HM80_ASCIM</name>
<protein>
    <submittedName>
        <fullName evidence="1">Uncharacterized protein</fullName>
    </submittedName>
</protein>
<evidence type="ECO:0000313" key="1">
    <source>
        <dbReference type="EMBL" id="RPA73191.1"/>
    </source>
</evidence>
<evidence type="ECO:0000313" key="2">
    <source>
        <dbReference type="Proteomes" id="UP000275078"/>
    </source>
</evidence>